<feature type="domain" description="Capsule synthesis protein CapA" evidence="3">
    <location>
        <begin position="75"/>
        <end position="327"/>
    </location>
</feature>
<reference evidence="4" key="1">
    <citation type="submission" date="2020-10" db="EMBL/GenBank/DDBJ databases">
        <authorList>
            <person name="Gilroy R."/>
        </authorList>
    </citation>
    <scope>NUCLEOTIDE SEQUENCE</scope>
    <source>
        <strain evidence="4">CHK33-4379</strain>
    </source>
</reference>
<dbReference type="SUPFAM" id="SSF56300">
    <property type="entry name" value="Metallo-dependent phosphatases"/>
    <property type="match status" value="1"/>
</dbReference>
<feature type="signal peptide" evidence="2">
    <location>
        <begin position="1"/>
        <end position="22"/>
    </location>
</feature>
<reference evidence="4" key="2">
    <citation type="journal article" date="2021" name="PeerJ">
        <title>Extensive microbial diversity within the chicken gut microbiome revealed by metagenomics and culture.</title>
        <authorList>
            <person name="Gilroy R."/>
            <person name="Ravi A."/>
            <person name="Getino M."/>
            <person name="Pursley I."/>
            <person name="Horton D.L."/>
            <person name="Alikhan N.F."/>
            <person name="Baker D."/>
            <person name="Gharbi K."/>
            <person name="Hall N."/>
            <person name="Watson M."/>
            <person name="Adriaenssens E.M."/>
            <person name="Foster-Nyarko E."/>
            <person name="Jarju S."/>
            <person name="Secka A."/>
            <person name="Antonio M."/>
            <person name="Oren A."/>
            <person name="Chaudhuri R.R."/>
            <person name="La Ragione R."/>
            <person name="Hildebrand F."/>
            <person name="Pallen M.J."/>
        </authorList>
    </citation>
    <scope>NUCLEOTIDE SEQUENCE</scope>
    <source>
        <strain evidence="4">CHK33-4379</strain>
    </source>
</reference>
<feature type="chain" id="PRO_5039389990" evidence="2">
    <location>
        <begin position="23"/>
        <end position="413"/>
    </location>
</feature>
<dbReference type="Pfam" id="PF09587">
    <property type="entry name" value="PGA_cap"/>
    <property type="match status" value="1"/>
</dbReference>
<dbReference type="InterPro" id="IPR052169">
    <property type="entry name" value="CW_Biosynth-Accessory"/>
</dbReference>
<evidence type="ECO:0000256" key="1">
    <source>
        <dbReference type="ARBA" id="ARBA00005662"/>
    </source>
</evidence>
<comment type="caution">
    <text evidence="4">The sequence shown here is derived from an EMBL/GenBank/DDBJ whole genome shotgun (WGS) entry which is preliminary data.</text>
</comment>
<proteinExistence type="inferred from homology"/>
<dbReference type="EMBL" id="DVLL01000019">
    <property type="protein sequence ID" value="HIT59022.1"/>
    <property type="molecule type" value="Genomic_DNA"/>
</dbReference>
<evidence type="ECO:0000259" key="3">
    <source>
        <dbReference type="SMART" id="SM00854"/>
    </source>
</evidence>
<organism evidence="4 5">
    <name type="scientific">Candidatus Faeciplasma pullistercoris</name>
    <dbReference type="NCBI Taxonomy" id="2840800"/>
    <lineage>
        <taxon>Bacteria</taxon>
        <taxon>Bacillati</taxon>
        <taxon>Bacillota</taxon>
        <taxon>Clostridia</taxon>
        <taxon>Eubacteriales</taxon>
        <taxon>Oscillospiraceae</taxon>
        <taxon>Oscillospiraceae incertae sedis</taxon>
        <taxon>Candidatus Faeciplasma</taxon>
    </lineage>
</organism>
<accession>A0A9D1GU96</accession>
<dbReference type="PANTHER" id="PTHR33393">
    <property type="entry name" value="POLYGLUTAMINE SYNTHESIS ACCESSORY PROTEIN RV0574C-RELATED"/>
    <property type="match status" value="1"/>
</dbReference>
<sequence>MLKRLLLLAISMALAFSLAGCAAEAANSAVTEITDSTSSPASAKEDVTTTAATTALTEATTVQTEPPEPDIRTVHIVCAGDNLIHSSIYNQAKRRAAANDEDGYDFDYVYEKIEKYLEGADIAILNQETIVTDELEPSDYPRFCSPADLGEKMIELGFNVISLSNNHILDRGEEGLLATLRFWDSHDGIVRYGAYRDEEDMNNLRTLEVNGITFAFLGYMEHTNGLSLPSDSECEITYLSELELIEKQVRYADEIADVVVISPHYGKETINEQTESQLEVTRKLVEWGADLIIGTQPHTAQACTYIDKPDGTKAFVYYCLGNLVSAQSRDLTMVGILGDLDIVKNMDTGEVIIQNPKAIPIITQYGYNYSNIHIEPYATYTPELLEEHGCDGFDQDTIDYVLSFIPEEYLSIE</sequence>
<evidence type="ECO:0000313" key="5">
    <source>
        <dbReference type="Proteomes" id="UP000824136"/>
    </source>
</evidence>
<protein>
    <submittedName>
        <fullName evidence="4">CapA family protein</fullName>
    </submittedName>
</protein>
<dbReference type="PANTHER" id="PTHR33393:SF12">
    <property type="entry name" value="CAPSULE BIOSYNTHESIS PROTEIN CAPA"/>
    <property type="match status" value="1"/>
</dbReference>
<evidence type="ECO:0000256" key="2">
    <source>
        <dbReference type="SAM" id="SignalP"/>
    </source>
</evidence>
<keyword evidence="2" id="KW-0732">Signal</keyword>
<name>A0A9D1GU96_9FIRM</name>
<dbReference type="CDD" id="cd07381">
    <property type="entry name" value="MPP_CapA"/>
    <property type="match status" value="1"/>
</dbReference>
<evidence type="ECO:0000313" key="4">
    <source>
        <dbReference type="EMBL" id="HIT59022.1"/>
    </source>
</evidence>
<dbReference type="PROSITE" id="PS51257">
    <property type="entry name" value="PROKAR_LIPOPROTEIN"/>
    <property type="match status" value="1"/>
</dbReference>
<dbReference type="Gene3D" id="3.60.21.10">
    <property type="match status" value="1"/>
</dbReference>
<comment type="similarity">
    <text evidence="1">Belongs to the CapA family.</text>
</comment>
<dbReference type="Proteomes" id="UP000824136">
    <property type="component" value="Unassembled WGS sequence"/>
</dbReference>
<gene>
    <name evidence="4" type="ORF">IAC39_04870</name>
</gene>
<dbReference type="InterPro" id="IPR029052">
    <property type="entry name" value="Metallo-depent_PP-like"/>
</dbReference>
<dbReference type="SMART" id="SM00854">
    <property type="entry name" value="PGA_cap"/>
    <property type="match status" value="1"/>
</dbReference>
<dbReference type="InterPro" id="IPR019079">
    <property type="entry name" value="Capsule_synth_CapA"/>
</dbReference>
<dbReference type="AlphaFoldDB" id="A0A9D1GU96"/>